<dbReference type="InterPro" id="IPR000223">
    <property type="entry name" value="Pept_S26A_signal_pept_1"/>
</dbReference>
<dbReference type="PRINTS" id="PR00727">
    <property type="entry name" value="LEADERPTASE"/>
</dbReference>
<dbReference type="FunCoup" id="A0A5R8QD85">
    <property type="interactions" value="333"/>
</dbReference>
<protein>
    <recommendedName>
        <fullName evidence="4 7">Signal peptidase I</fullName>
        <ecNumber evidence="4 7">3.4.21.89</ecNumber>
    </recommendedName>
</protein>
<keyword evidence="7" id="KW-1133">Transmembrane helix</keyword>
<evidence type="ECO:0000256" key="2">
    <source>
        <dbReference type="ARBA" id="ARBA00004401"/>
    </source>
</evidence>
<dbReference type="NCBIfam" id="TIGR02227">
    <property type="entry name" value="sigpep_I_bact"/>
    <property type="match status" value="1"/>
</dbReference>
<evidence type="ECO:0000313" key="10">
    <source>
        <dbReference type="Proteomes" id="UP000306912"/>
    </source>
</evidence>
<comment type="similarity">
    <text evidence="3 7">Belongs to the peptidase S26 family.</text>
</comment>
<dbReference type="OrthoDB" id="9802919at2"/>
<keyword evidence="10" id="KW-1185">Reference proteome</keyword>
<dbReference type="InParanoid" id="A0A5R8QD85"/>
<comment type="subcellular location">
    <subcellularLocation>
        <location evidence="2">Cell membrane</location>
        <topology evidence="2">Single-pass type II membrane protein</topology>
    </subcellularLocation>
    <subcellularLocation>
        <location evidence="7">Membrane</location>
        <topology evidence="7">Single-pass type II membrane protein</topology>
    </subcellularLocation>
</comment>
<gene>
    <name evidence="9" type="primary">lepB</name>
    <name evidence="9" type="ORF">FEZ08_06195</name>
</gene>
<dbReference type="EMBL" id="VBWP01000004">
    <property type="protein sequence ID" value="TLG74294.1"/>
    <property type="molecule type" value="Genomic_DNA"/>
</dbReference>
<comment type="caution">
    <text evidence="9">The sequence shown here is derived from an EMBL/GenBank/DDBJ whole genome shotgun (WGS) entry which is preliminary data.</text>
</comment>
<dbReference type="EC" id="3.4.21.89" evidence="4 7"/>
<evidence type="ECO:0000256" key="1">
    <source>
        <dbReference type="ARBA" id="ARBA00000677"/>
    </source>
</evidence>
<dbReference type="Pfam" id="PF10502">
    <property type="entry name" value="Peptidase_S26"/>
    <property type="match status" value="1"/>
</dbReference>
<dbReference type="Gene3D" id="2.10.109.10">
    <property type="entry name" value="Umud Fragment, subunit A"/>
    <property type="match status" value="1"/>
</dbReference>
<dbReference type="InterPro" id="IPR019533">
    <property type="entry name" value="Peptidase_S26"/>
</dbReference>
<evidence type="ECO:0000256" key="5">
    <source>
        <dbReference type="ARBA" id="ARBA00022801"/>
    </source>
</evidence>
<feature type="active site" evidence="6">
    <location>
        <position position="48"/>
    </location>
</feature>
<evidence type="ECO:0000256" key="4">
    <source>
        <dbReference type="ARBA" id="ARBA00013208"/>
    </source>
</evidence>
<dbReference type="GO" id="GO:0009003">
    <property type="term" value="F:signal peptidase activity"/>
    <property type="evidence" value="ECO:0007669"/>
    <property type="project" value="UniProtKB-EC"/>
</dbReference>
<dbReference type="CDD" id="cd06530">
    <property type="entry name" value="S26_SPase_I"/>
    <property type="match status" value="1"/>
</dbReference>
<reference evidence="9 10" key="1">
    <citation type="submission" date="2019-05" db="EMBL/GenBank/DDBJ databases">
        <title>Culicoidintestinum kansasii gen. nov., sp. nov. from the gastrointestinal tract of the biting midge, Culicoides sonorensis.</title>
        <authorList>
            <person name="Neupane S."/>
            <person name="Ghosh A."/>
            <person name="Gunther S."/>
            <person name="Martin K."/>
            <person name="Zurek L."/>
        </authorList>
    </citation>
    <scope>NUCLEOTIDE SEQUENCE [LARGE SCALE GENOMIC DNA]</scope>
    <source>
        <strain evidence="9 10">CS-1</strain>
    </source>
</reference>
<organism evidence="9 10">
    <name type="scientific">Culicoidibacter larvae</name>
    <dbReference type="NCBI Taxonomy" id="2579976"/>
    <lineage>
        <taxon>Bacteria</taxon>
        <taxon>Bacillati</taxon>
        <taxon>Bacillota</taxon>
        <taxon>Culicoidibacteria</taxon>
        <taxon>Culicoidibacterales</taxon>
        <taxon>Culicoidibacteraceae</taxon>
        <taxon>Culicoidibacter</taxon>
    </lineage>
</organism>
<keyword evidence="7" id="KW-0812">Transmembrane</keyword>
<sequence length="184" mass="20657">MQQVAGGIFLNKKMKSALGWVAWIIGVIVVSLLLNMFVFSVADVHQISMQPTLVENDRVIVDKISARLFGPERFDVVVVQFPNTEPNKPFIKRVIGMPGDTVKIVDDVLYINDEVVEQPFIIDTASQHTEDYTYPGVIPEGQYLVMGDNRDSSLDGRKLGLLTQDQIIGIGRCVIWPLDDIQWL</sequence>
<dbReference type="PROSITE" id="PS00761">
    <property type="entry name" value="SPASE_I_3"/>
    <property type="match status" value="1"/>
</dbReference>
<proteinExistence type="inferred from homology"/>
<evidence type="ECO:0000256" key="3">
    <source>
        <dbReference type="ARBA" id="ARBA00009370"/>
    </source>
</evidence>
<dbReference type="AlphaFoldDB" id="A0A5R8QD85"/>
<dbReference type="Proteomes" id="UP000306912">
    <property type="component" value="Unassembled WGS sequence"/>
</dbReference>
<dbReference type="PANTHER" id="PTHR43390:SF1">
    <property type="entry name" value="CHLOROPLAST PROCESSING PEPTIDASE"/>
    <property type="match status" value="1"/>
</dbReference>
<feature type="active site" evidence="6">
    <location>
        <position position="92"/>
    </location>
</feature>
<feature type="domain" description="Peptidase S26" evidence="8">
    <location>
        <begin position="19"/>
        <end position="176"/>
    </location>
</feature>
<dbReference type="GO" id="GO:0006465">
    <property type="term" value="P:signal peptide processing"/>
    <property type="evidence" value="ECO:0007669"/>
    <property type="project" value="InterPro"/>
</dbReference>
<evidence type="ECO:0000256" key="6">
    <source>
        <dbReference type="PIRSR" id="PIRSR600223-1"/>
    </source>
</evidence>
<keyword evidence="7" id="KW-0472">Membrane</keyword>
<dbReference type="PROSITE" id="PS00760">
    <property type="entry name" value="SPASE_I_2"/>
    <property type="match status" value="1"/>
</dbReference>
<dbReference type="GO" id="GO:0005886">
    <property type="term" value="C:plasma membrane"/>
    <property type="evidence" value="ECO:0007669"/>
    <property type="project" value="UniProtKB-SubCell"/>
</dbReference>
<keyword evidence="7" id="KW-0645">Protease</keyword>
<dbReference type="GO" id="GO:0004252">
    <property type="term" value="F:serine-type endopeptidase activity"/>
    <property type="evidence" value="ECO:0007669"/>
    <property type="project" value="InterPro"/>
</dbReference>
<keyword evidence="5 7" id="KW-0378">Hydrolase</keyword>
<evidence type="ECO:0000259" key="8">
    <source>
        <dbReference type="Pfam" id="PF10502"/>
    </source>
</evidence>
<dbReference type="InterPro" id="IPR019757">
    <property type="entry name" value="Pept_S26A_signal_pept_1_Lys-AS"/>
</dbReference>
<comment type="catalytic activity">
    <reaction evidence="1 7">
        <text>Cleavage of hydrophobic, N-terminal signal or leader sequences from secreted and periplasmic proteins.</text>
        <dbReference type="EC" id="3.4.21.89"/>
    </reaction>
</comment>
<accession>A0A5R8QD85</accession>
<dbReference type="InterPro" id="IPR036286">
    <property type="entry name" value="LexA/Signal_pep-like_sf"/>
</dbReference>
<dbReference type="SUPFAM" id="SSF51306">
    <property type="entry name" value="LexA/Signal peptidase"/>
    <property type="match status" value="1"/>
</dbReference>
<dbReference type="PANTHER" id="PTHR43390">
    <property type="entry name" value="SIGNAL PEPTIDASE I"/>
    <property type="match status" value="1"/>
</dbReference>
<evidence type="ECO:0000313" key="9">
    <source>
        <dbReference type="EMBL" id="TLG74294.1"/>
    </source>
</evidence>
<dbReference type="InterPro" id="IPR019758">
    <property type="entry name" value="Pept_S26A_signal_pept_1_CS"/>
</dbReference>
<evidence type="ECO:0000256" key="7">
    <source>
        <dbReference type="RuleBase" id="RU362042"/>
    </source>
</evidence>
<name>A0A5R8QD85_9FIRM</name>
<feature type="transmembrane region" description="Helical" evidence="7">
    <location>
        <begin position="20"/>
        <end position="42"/>
    </location>
</feature>